<evidence type="ECO:0000313" key="2">
    <source>
        <dbReference type="Proteomes" id="UP001501333"/>
    </source>
</evidence>
<gene>
    <name evidence="1" type="ORF">GCM10022250_05970</name>
</gene>
<keyword evidence="2" id="KW-1185">Reference proteome</keyword>
<name>A0ABP7XQ43_9FLAO</name>
<reference evidence="2" key="1">
    <citation type="journal article" date="2019" name="Int. J. Syst. Evol. Microbiol.">
        <title>The Global Catalogue of Microorganisms (GCM) 10K type strain sequencing project: providing services to taxonomists for standard genome sequencing and annotation.</title>
        <authorList>
            <consortium name="The Broad Institute Genomics Platform"/>
            <consortium name="The Broad Institute Genome Sequencing Center for Infectious Disease"/>
            <person name="Wu L."/>
            <person name="Ma J."/>
        </authorList>
    </citation>
    <scope>NUCLEOTIDE SEQUENCE [LARGE SCALE GENOMIC DNA]</scope>
    <source>
        <strain evidence="2">JCM 17386</strain>
    </source>
</reference>
<proteinExistence type="predicted"/>
<accession>A0ABP7XQ43</accession>
<dbReference type="EMBL" id="BAABAO010000003">
    <property type="protein sequence ID" value="GAA4122884.1"/>
    <property type="molecule type" value="Genomic_DNA"/>
</dbReference>
<evidence type="ECO:0000313" key="1">
    <source>
        <dbReference type="EMBL" id="GAA4122884.1"/>
    </source>
</evidence>
<organism evidence="1 2">
    <name type="scientific">Flavobacterium chungbukense</name>
    <dbReference type="NCBI Taxonomy" id="877464"/>
    <lineage>
        <taxon>Bacteria</taxon>
        <taxon>Pseudomonadati</taxon>
        <taxon>Bacteroidota</taxon>
        <taxon>Flavobacteriia</taxon>
        <taxon>Flavobacteriales</taxon>
        <taxon>Flavobacteriaceae</taxon>
        <taxon>Flavobacterium</taxon>
    </lineage>
</organism>
<sequence length="95" mass="11543">MIPYFLKTYIDNFLLYINTKFAHEVAVVEYNIIENEKNKVYELYDGKNFIDEKEELNKINNHIINEKYNSVYKYKNKDVIKVEFTNGFLNVKYLE</sequence>
<protein>
    <submittedName>
        <fullName evidence="1">Uncharacterized protein</fullName>
    </submittedName>
</protein>
<dbReference type="Proteomes" id="UP001501333">
    <property type="component" value="Unassembled WGS sequence"/>
</dbReference>
<comment type="caution">
    <text evidence="1">The sequence shown here is derived from an EMBL/GenBank/DDBJ whole genome shotgun (WGS) entry which is preliminary data.</text>
</comment>